<keyword evidence="1" id="KW-0812">Transmembrane</keyword>
<keyword evidence="1" id="KW-0472">Membrane</keyword>
<sequence length="96" mass="10749">MIFESNILLVLYCVALLLLIFFIKPILQKIKKQRIRACNCTSYLSIKGQISLDRTRRLSVVTYGTTEVLILTGGTQDLILESGNKPGFASLVEQKS</sequence>
<evidence type="ECO:0000256" key="1">
    <source>
        <dbReference type="SAM" id="Phobius"/>
    </source>
</evidence>
<dbReference type="EMBL" id="CP038141">
    <property type="protein sequence ID" value="QDH16569.1"/>
    <property type="molecule type" value="Genomic_DNA"/>
</dbReference>
<dbReference type="OrthoDB" id="7275781at2"/>
<feature type="transmembrane region" description="Helical" evidence="1">
    <location>
        <begin position="6"/>
        <end position="27"/>
    </location>
</feature>
<keyword evidence="3" id="KW-1185">Reference proteome</keyword>
<name>A0A4Y6UG86_9PROT</name>
<evidence type="ECO:0000313" key="2">
    <source>
        <dbReference type="EMBL" id="QDH16569.1"/>
    </source>
</evidence>
<dbReference type="RefSeq" id="WP_141459652.1">
    <property type="nucleotide sequence ID" value="NZ_CP038141.1"/>
</dbReference>
<dbReference type="Proteomes" id="UP000316313">
    <property type="component" value="Chromosome"/>
</dbReference>
<proteinExistence type="predicted"/>
<reference evidence="2 3" key="1">
    <citation type="submission" date="2019-03" db="EMBL/GenBank/DDBJ databases">
        <title>The complete genome sequence of Swingsia samuiensis NBRC107927(T).</title>
        <authorList>
            <person name="Chua K.-O."/>
            <person name="Chan K.-G."/>
            <person name="See-Too W.-S."/>
        </authorList>
    </citation>
    <scope>NUCLEOTIDE SEQUENCE [LARGE SCALE GENOMIC DNA]</scope>
    <source>
        <strain evidence="2 3">AH83</strain>
    </source>
</reference>
<evidence type="ECO:0000313" key="3">
    <source>
        <dbReference type="Proteomes" id="UP000316313"/>
    </source>
</evidence>
<organism evidence="2 3">
    <name type="scientific">Swingsia samuiensis</name>
    <dbReference type="NCBI Taxonomy" id="1293412"/>
    <lineage>
        <taxon>Bacteria</taxon>
        <taxon>Pseudomonadati</taxon>
        <taxon>Pseudomonadota</taxon>
        <taxon>Alphaproteobacteria</taxon>
        <taxon>Acetobacterales</taxon>
        <taxon>Acetobacteraceae</taxon>
        <taxon>Swingsia</taxon>
    </lineage>
</organism>
<dbReference type="KEGG" id="ssam:E3D00_02515"/>
<accession>A0A4Y6UG86</accession>
<keyword evidence="1" id="KW-1133">Transmembrane helix</keyword>
<gene>
    <name evidence="2" type="ORF">E3D00_02515</name>
</gene>
<protein>
    <submittedName>
        <fullName evidence="2">Uncharacterized protein</fullName>
    </submittedName>
</protein>
<dbReference type="AlphaFoldDB" id="A0A4Y6UG86"/>